<dbReference type="Proteomes" id="UP000003919">
    <property type="component" value="Unassembled WGS sequence"/>
</dbReference>
<dbReference type="RefSeq" id="WP_008198614.1">
    <property type="nucleotide sequence ID" value="NZ_CM001023.1"/>
</dbReference>
<dbReference type="STRING" id="388413.ALPR1_04318"/>
<reference evidence="1 2" key="1">
    <citation type="journal article" date="2011" name="J. Bacteriol.">
        <title>Complete genome sequence of Algoriphagus sp. PR1, bacterial prey of a colony-forming choanoflagellate.</title>
        <authorList>
            <person name="Alegado R.A."/>
            <person name="Ferriera S."/>
            <person name="Nusbaum C."/>
            <person name="Young S.K."/>
            <person name="Zeng Q."/>
            <person name="Imamovic A."/>
            <person name="Fairclough S.R."/>
            <person name="King N."/>
        </authorList>
    </citation>
    <scope>NUCLEOTIDE SEQUENCE [LARGE SCALE GENOMIC DNA]</scope>
    <source>
        <strain evidence="1 2">PR1</strain>
    </source>
</reference>
<keyword evidence="2" id="KW-1185">Reference proteome</keyword>
<dbReference type="HOGENOM" id="CLU_2875707_0_0_10"/>
<comment type="caution">
    <text evidence="1">The sequence shown here is derived from an EMBL/GenBank/DDBJ whole genome shotgun (WGS) entry which is preliminary data.</text>
</comment>
<organism evidence="1 2">
    <name type="scientific">Algoriphagus machipongonensis</name>
    <dbReference type="NCBI Taxonomy" id="388413"/>
    <lineage>
        <taxon>Bacteria</taxon>
        <taxon>Pseudomonadati</taxon>
        <taxon>Bacteroidota</taxon>
        <taxon>Cytophagia</taxon>
        <taxon>Cytophagales</taxon>
        <taxon>Cyclobacteriaceae</taxon>
        <taxon>Algoriphagus</taxon>
    </lineage>
</organism>
<evidence type="ECO:0000313" key="1">
    <source>
        <dbReference type="EMBL" id="EAZ79436.2"/>
    </source>
</evidence>
<name>A3I232_9BACT</name>
<protein>
    <recommendedName>
        <fullName evidence="3">Bacteriocin-type signal sequence</fullName>
    </recommendedName>
</protein>
<evidence type="ECO:0008006" key="3">
    <source>
        <dbReference type="Google" id="ProtNLM"/>
    </source>
</evidence>
<evidence type="ECO:0000313" key="2">
    <source>
        <dbReference type="Proteomes" id="UP000003919"/>
    </source>
</evidence>
<sequence>MKKFENLSQNELLIIHGGSEESYTLGYNIGYFLGAMTSNAVNAMVAFADGVKEGVQAIKDLKS</sequence>
<dbReference type="AlphaFoldDB" id="A3I232"/>
<proteinExistence type="predicted"/>
<dbReference type="EMBL" id="AAXU02000001">
    <property type="protein sequence ID" value="EAZ79436.2"/>
    <property type="molecule type" value="Genomic_DNA"/>
</dbReference>
<accession>A3I232</accession>
<gene>
    <name evidence="1" type="ORF">ALPR1_04318</name>
</gene>